<dbReference type="PATRIC" id="fig|263475.3.peg.1662"/>
<evidence type="ECO:0000256" key="1">
    <source>
        <dbReference type="SAM" id="Phobius"/>
    </source>
</evidence>
<accession>A0A0M0LLR0</accession>
<dbReference type="OrthoDB" id="2640510at2"/>
<dbReference type="GeneID" id="301135685"/>
<feature type="transmembrane region" description="Helical" evidence="1">
    <location>
        <begin position="7"/>
        <end position="25"/>
    </location>
</feature>
<reference evidence="3" key="1">
    <citation type="submission" date="2015-08" db="EMBL/GenBank/DDBJ databases">
        <title>Fjat-10028 dsm 16317.</title>
        <authorList>
            <person name="Liu B."/>
            <person name="Wang J."/>
            <person name="Zhu Y."/>
            <person name="Liu G."/>
            <person name="Chen Q."/>
            <person name="Chen Z."/>
            <person name="Lan J."/>
            <person name="Che J."/>
            <person name="Ge C."/>
            <person name="Shi H."/>
            <person name="Pan Z."/>
            <person name="Liu X."/>
        </authorList>
    </citation>
    <scope>NUCLEOTIDE SEQUENCE [LARGE SCALE GENOMIC DNA]</scope>
    <source>
        <strain evidence="3">DSM 16317</strain>
    </source>
</reference>
<dbReference type="EMBL" id="LILB01000001">
    <property type="protein sequence ID" value="KOO52000.1"/>
    <property type="molecule type" value="Genomic_DNA"/>
</dbReference>
<dbReference type="RefSeq" id="WP_053416172.1">
    <property type="nucleotide sequence ID" value="NZ_JBCMHV010000003.1"/>
</dbReference>
<evidence type="ECO:0000313" key="2">
    <source>
        <dbReference type="EMBL" id="KOO52000.1"/>
    </source>
</evidence>
<dbReference type="Proteomes" id="UP000036867">
    <property type="component" value="Unassembled WGS sequence"/>
</dbReference>
<sequence>MGLNITLWIVAAYILLSLILVPIQYNYITHLKETDKKIKELGLTKEEYYEKMSFETQVLTFSVQGNLLFLGANLFATLLYNWKQRKN</sequence>
<keyword evidence="3" id="KW-1185">Reference proteome</keyword>
<proteinExistence type="predicted"/>
<dbReference type="Pfam" id="PF13133">
    <property type="entry name" value="DUF3949"/>
    <property type="match status" value="1"/>
</dbReference>
<keyword evidence="1" id="KW-0472">Membrane</keyword>
<protein>
    <recommendedName>
        <fullName evidence="4">DUF3949 domain-containing protein</fullName>
    </recommendedName>
</protein>
<organism evidence="2 3">
    <name type="scientific">Viridibacillus arvi</name>
    <dbReference type="NCBI Taxonomy" id="263475"/>
    <lineage>
        <taxon>Bacteria</taxon>
        <taxon>Bacillati</taxon>
        <taxon>Bacillota</taxon>
        <taxon>Bacilli</taxon>
        <taxon>Bacillales</taxon>
        <taxon>Caryophanaceae</taxon>
        <taxon>Viridibacillus</taxon>
    </lineage>
</organism>
<keyword evidence="1" id="KW-0812">Transmembrane</keyword>
<dbReference type="AlphaFoldDB" id="A0A0M0LLR0"/>
<evidence type="ECO:0000313" key="3">
    <source>
        <dbReference type="Proteomes" id="UP000036867"/>
    </source>
</evidence>
<keyword evidence="1" id="KW-1133">Transmembrane helix</keyword>
<comment type="caution">
    <text evidence="2">The sequence shown here is derived from an EMBL/GenBank/DDBJ whole genome shotgun (WGS) entry which is preliminary data.</text>
</comment>
<feature type="transmembrane region" description="Helical" evidence="1">
    <location>
        <begin position="61"/>
        <end position="82"/>
    </location>
</feature>
<evidence type="ECO:0008006" key="4">
    <source>
        <dbReference type="Google" id="ProtNLM"/>
    </source>
</evidence>
<dbReference type="STRING" id="263475.AMD00_06155"/>
<gene>
    <name evidence="2" type="ORF">AMD00_06155</name>
</gene>
<dbReference type="InterPro" id="IPR025032">
    <property type="entry name" value="DUF3949"/>
</dbReference>
<name>A0A0M0LLR0_9BACL</name>